<dbReference type="OrthoDB" id="117186at2"/>
<protein>
    <recommendedName>
        <fullName evidence="4">3-methyl-2-oxobutanoate hydroxymethyltransferase</fullName>
    </recommendedName>
</protein>
<keyword evidence="1" id="KW-0732">Signal</keyword>
<comment type="caution">
    <text evidence="2">The sequence shown here is derived from an EMBL/GenBank/DDBJ whole genome shotgun (WGS) entry which is preliminary data.</text>
</comment>
<dbReference type="Proteomes" id="UP000188947">
    <property type="component" value="Unassembled WGS sequence"/>
</dbReference>
<organism evidence="2 3">
    <name type="scientific">Elizabethkingia meningoseptica</name>
    <name type="common">Chryseobacterium meningosepticum</name>
    <dbReference type="NCBI Taxonomy" id="238"/>
    <lineage>
        <taxon>Bacteria</taxon>
        <taxon>Pseudomonadati</taxon>
        <taxon>Bacteroidota</taxon>
        <taxon>Flavobacteriia</taxon>
        <taxon>Flavobacteriales</taxon>
        <taxon>Weeksellaceae</taxon>
        <taxon>Elizabethkingia</taxon>
    </lineage>
</organism>
<evidence type="ECO:0008006" key="4">
    <source>
        <dbReference type="Google" id="ProtNLM"/>
    </source>
</evidence>
<dbReference type="AlphaFoldDB" id="A0A1T3IJS2"/>
<feature type="chain" id="PRO_5030034736" description="3-methyl-2-oxobutanoate hydroxymethyltransferase" evidence="1">
    <location>
        <begin position="21"/>
        <end position="150"/>
    </location>
</feature>
<dbReference type="KEGG" id="emg:BBD33_07525"/>
<dbReference type="RefSeq" id="WP_016198475.1">
    <property type="nucleotide sequence ID" value="NZ_LS483376.1"/>
</dbReference>
<evidence type="ECO:0000313" key="2">
    <source>
        <dbReference type="EMBL" id="OOH93614.1"/>
    </source>
</evidence>
<evidence type="ECO:0000256" key="1">
    <source>
        <dbReference type="SAM" id="SignalP"/>
    </source>
</evidence>
<dbReference type="Gene3D" id="3.10.450.50">
    <property type="match status" value="1"/>
</dbReference>
<dbReference type="EMBL" id="MPOG01000016">
    <property type="protein sequence ID" value="OOH93614.1"/>
    <property type="molecule type" value="Genomic_DNA"/>
</dbReference>
<gene>
    <name evidence="2" type="ORF">BMF97_14360</name>
</gene>
<keyword evidence="3" id="KW-1185">Reference proteome</keyword>
<sequence length="150" mass="16751">MIMKSSLILILGLTSGLFFSQVSEEEAVKATVNRLFNGMKNSDPEGVKSSFTKTAILQTIAKTGEVKNENIEGFAQSVAAVSKNTLDERIVFSAIHIDGNLASVWTPYQFYFNGKFSHCGVNSFQLVKENSIWKIQYIIDTRRKDNCESK</sequence>
<feature type="signal peptide" evidence="1">
    <location>
        <begin position="1"/>
        <end position="20"/>
    </location>
</feature>
<dbReference type="InterPro" id="IPR032710">
    <property type="entry name" value="NTF2-like_dom_sf"/>
</dbReference>
<proteinExistence type="predicted"/>
<dbReference type="STRING" id="238.BBD35_09695"/>
<dbReference type="eggNOG" id="ENOG5032SDI">
    <property type="taxonomic scope" value="Bacteria"/>
</dbReference>
<dbReference type="InterPro" id="IPR039437">
    <property type="entry name" value="FrzH/put_lumazine-bd"/>
</dbReference>
<dbReference type="SUPFAM" id="SSF54427">
    <property type="entry name" value="NTF2-like"/>
    <property type="match status" value="1"/>
</dbReference>
<accession>A0A1T3IJS2</accession>
<name>A0A1T3IJS2_ELIME</name>
<dbReference type="Pfam" id="PF12893">
    <property type="entry name" value="Lumazine_bd_2"/>
    <property type="match status" value="1"/>
</dbReference>
<evidence type="ECO:0000313" key="3">
    <source>
        <dbReference type="Proteomes" id="UP000188947"/>
    </source>
</evidence>
<reference evidence="2 3" key="1">
    <citation type="submission" date="2016-11" db="EMBL/GenBank/DDBJ databases">
        <title>Genome sequence and comparative genomic analysis of clinical strain Elizabethkingia meningoseptica 61421 PRCM.</title>
        <authorList>
            <person name="Wang M."/>
            <person name="Hu S."/>
            <person name="Cao L."/>
            <person name="Jiang T."/>
            <person name="Zhou Y."/>
            <person name="Ming D."/>
        </authorList>
    </citation>
    <scope>NUCLEOTIDE SEQUENCE [LARGE SCALE GENOMIC DNA]</scope>
    <source>
        <strain evidence="2 3">61421 PRCM</strain>
    </source>
</reference>